<keyword evidence="3" id="KW-0418">Kinase</keyword>
<evidence type="ECO:0000313" key="3">
    <source>
        <dbReference type="EMBL" id="KAB8127451.1"/>
    </source>
</evidence>
<protein>
    <submittedName>
        <fullName evidence="3">Sensor histidine kinase</fullName>
    </submittedName>
</protein>
<evidence type="ECO:0000313" key="4">
    <source>
        <dbReference type="Proteomes" id="UP000480246"/>
    </source>
</evidence>
<feature type="domain" description="Histidine kinase/HSP90-like ATPase" evidence="2">
    <location>
        <begin position="178"/>
        <end position="291"/>
    </location>
</feature>
<dbReference type="InterPro" id="IPR003594">
    <property type="entry name" value="HATPase_dom"/>
</dbReference>
<reference evidence="3 4" key="1">
    <citation type="submission" date="2019-10" db="EMBL/GenBank/DDBJ databases">
        <title>Gracilibacillus sp. nov. isolated from rice seeds.</title>
        <authorList>
            <person name="He S."/>
        </authorList>
    </citation>
    <scope>NUCLEOTIDE SEQUENCE [LARGE SCALE GENOMIC DNA]</scope>
    <source>
        <strain evidence="3 4">TD8</strain>
    </source>
</reference>
<dbReference type="SUPFAM" id="SSF55874">
    <property type="entry name" value="ATPase domain of HSP90 chaperone/DNA topoisomerase II/histidine kinase"/>
    <property type="match status" value="1"/>
</dbReference>
<dbReference type="AlphaFoldDB" id="A0A7C8GR20"/>
<dbReference type="EMBL" id="WEID01000091">
    <property type="protein sequence ID" value="KAB8127451.1"/>
    <property type="molecule type" value="Genomic_DNA"/>
</dbReference>
<organism evidence="3 4">
    <name type="scientific">Gracilibacillus oryzae</name>
    <dbReference type="NCBI Taxonomy" id="1672701"/>
    <lineage>
        <taxon>Bacteria</taxon>
        <taxon>Bacillati</taxon>
        <taxon>Bacillota</taxon>
        <taxon>Bacilli</taxon>
        <taxon>Bacillales</taxon>
        <taxon>Bacillaceae</taxon>
        <taxon>Gracilibacillus</taxon>
    </lineage>
</organism>
<dbReference type="Proteomes" id="UP000480246">
    <property type="component" value="Unassembled WGS sequence"/>
</dbReference>
<dbReference type="OrthoDB" id="2595312at2"/>
<gene>
    <name evidence="3" type="ORF">F9U64_17545</name>
</gene>
<proteinExistence type="predicted"/>
<feature type="region of interest" description="Disordered" evidence="1">
    <location>
        <begin position="1"/>
        <end position="21"/>
    </location>
</feature>
<keyword evidence="3" id="KW-0808">Transferase</keyword>
<dbReference type="GO" id="GO:0016301">
    <property type="term" value="F:kinase activity"/>
    <property type="evidence" value="ECO:0007669"/>
    <property type="project" value="UniProtKB-KW"/>
</dbReference>
<feature type="compositionally biased region" description="Basic residues" evidence="1">
    <location>
        <begin position="1"/>
        <end position="16"/>
    </location>
</feature>
<accession>A0A7C8GR20</accession>
<dbReference type="RefSeq" id="WP_153406193.1">
    <property type="nucleotide sequence ID" value="NZ_ML762442.1"/>
</dbReference>
<evidence type="ECO:0000256" key="1">
    <source>
        <dbReference type="SAM" id="MobiDB-lite"/>
    </source>
</evidence>
<keyword evidence="4" id="KW-1185">Reference proteome</keyword>
<dbReference type="Pfam" id="PF13581">
    <property type="entry name" value="HATPase_c_2"/>
    <property type="match status" value="1"/>
</dbReference>
<dbReference type="Gene3D" id="3.30.565.10">
    <property type="entry name" value="Histidine kinase-like ATPase, C-terminal domain"/>
    <property type="match status" value="1"/>
</dbReference>
<name>A0A7C8GR20_9BACI</name>
<dbReference type="InterPro" id="IPR036890">
    <property type="entry name" value="HATPase_C_sf"/>
</dbReference>
<comment type="caution">
    <text evidence="3">The sequence shown here is derived from an EMBL/GenBank/DDBJ whole genome shotgun (WGS) entry which is preliminary data.</text>
</comment>
<evidence type="ECO:0000259" key="2">
    <source>
        <dbReference type="Pfam" id="PF13581"/>
    </source>
</evidence>
<sequence>MRKYFSRRKRNTKRKKSIDDQSNHPSYIINDSYDQLKSTFTIAWIVSQLAIFTDKEKHQSLFMKLVQINGKSEIEDQSVLELYELAEQGLDWIKNSTMIENELSKLSYPKGFLDHFYQLLKQIQMSEMIVHTKSDWKVYRDVLFSATQGKLLLISSDKVDQYKKGEHLCTAFLMDKHDIAYARNKAKKAFEEILTDGDKIMSYQLIISEAVTNVIKHANNGKMNIYQTEDEVYVVIEDNGPGFLLSEIPKATLLAGFSTKSSLGQGFTLMMKMAKQLLLETSSNGSTLILVLDK</sequence>